<evidence type="ECO:0000256" key="1">
    <source>
        <dbReference type="SAM" id="SignalP"/>
    </source>
</evidence>
<feature type="signal peptide" evidence="1">
    <location>
        <begin position="1"/>
        <end position="21"/>
    </location>
</feature>
<dbReference type="AlphaFoldDB" id="A0A1H7Q621"/>
<dbReference type="GO" id="GO:0016787">
    <property type="term" value="F:hydrolase activity"/>
    <property type="evidence" value="ECO:0007669"/>
    <property type="project" value="InterPro"/>
</dbReference>
<dbReference type="PANTHER" id="PTHR43143:SF1">
    <property type="entry name" value="SERINE_THREONINE-PROTEIN PHOSPHATASE CPPED1"/>
    <property type="match status" value="1"/>
</dbReference>
<keyword evidence="1" id="KW-0732">Signal</keyword>
<organism evidence="3 4">
    <name type="scientific">Parapedobacter koreensis</name>
    <dbReference type="NCBI Taxonomy" id="332977"/>
    <lineage>
        <taxon>Bacteria</taxon>
        <taxon>Pseudomonadati</taxon>
        <taxon>Bacteroidota</taxon>
        <taxon>Sphingobacteriia</taxon>
        <taxon>Sphingobacteriales</taxon>
        <taxon>Sphingobacteriaceae</taxon>
        <taxon>Parapedobacter</taxon>
    </lineage>
</organism>
<accession>A0A1H7Q621</accession>
<feature type="domain" description="Calcineurin-like phosphoesterase" evidence="2">
    <location>
        <begin position="35"/>
        <end position="246"/>
    </location>
</feature>
<keyword evidence="4" id="KW-1185">Reference proteome</keyword>
<evidence type="ECO:0000313" key="3">
    <source>
        <dbReference type="EMBL" id="SEL43611.1"/>
    </source>
</evidence>
<dbReference type="EMBL" id="FNZR01000005">
    <property type="protein sequence ID" value="SEL43611.1"/>
    <property type="molecule type" value="Genomic_DNA"/>
</dbReference>
<dbReference type="STRING" id="332977.SAMN05421740_105206"/>
<dbReference type="PANTHER" id="PTHR43143">
    <property type="entry name" value="METALLOPHOSPHOESTERASE, CALCINEURIN SUPERFAMILY"/>
    <property type="match status" value="1"/>
</dbReference>
<dbReference type="InterPro" id="IPR029052">
    <property type="entry name" value="Metallo-depent_PP-like"/>
</dbReference>
<proteinExistence type="predicted"/>
<feature type="chain" id="PRO_5011519704" evidence="1">
    <location>
        <begin position="22"/>
        <end position="296"/>
    </location>
</feature>
<name>A0A1H7Q621_9SPHI</name>
<dbReference type="OrthoDB" id="9791866at2"/>
<reference evidence="4" key="1">
    <citation type="submission" date="2016-10" db="EMBL/GenBank/DDBJ databases">
        <authorList>
            <person name="Varghese N."/>
            <person name="Submissions S."/>
        </authorList>
    </citation>
    <scope>NUCLEOTIDE SEQUENCE [LARGE SCALE GENOMIC DNA]</scope>
    <source>
        <strain evidence="4">Jip14</strain>
    </source>
</reference>
<dbReference type="Gene3D" id="3.60.21.10">
    <property type="match status" value="1"/>
</dbReference>
<sequence>MNIRNKCVAVLGCLVMLYVQAAAQATPAHPLDSFSFVFISDAHLTFRDSSLHYFRKAVDSINRLKPDFVISGGDLVRDVNAASESLADSLYDLYLSEVKQFNMPIYHAIGNHELFGIAKQNKEDPSHPLYAKKMYEKKVGKRYYTFEHKGWRFFVLDNLKLLEAENRVVGHVDEEQMAWLKQELATVLPTAPIAVCGHIPFVTTRKLFELGALVATPDFSSIDNSLDFFRLFEGKNLKLIMQGHEHFHEVIYTLGRYIITNNSVSSSWWVKPPVHRGFMHFTLLGDQLEWRHIENK</sequence>
<evidence type="ECO:0000259" key="2">
    <source>
        <dbReference type="Pfam" id="PF00149"/>
    </source>
</evidence>
<dbReference type="Pfam" id="PF00149">
    <property type="entry name" value="Metallophos"/>
    <property type="match status" value="1"/>
</dbReference>
<dbReference type="InterPro" id="IPR004843">
    <property type="entry name" value="Calcineurin-like_PHP"/>
</dbReference>
<dbReference type="Proteomes" id="UP000198916">
    <property type="component" value="Unassembled WGS sequence"/>
</dbReference>
<dbReference type="RefSeq" id="WP_090606313.1">
    <property type="nucleotide sequence ID" value="NZ_FNZR01000005.1"/>
</dbReference>
<dbReference type="InterPro" id="IPR051918">
    <property type="entry name" value="STPP_CPPED1"/>
</dbReference>
<evidence type="ECO:0000313" key="4">
    <source>
        <dbReference type="Proteomes" id="UP000198916"/>
    </source>
</evidence>
<gene>
    <name evidence="3" type="ORF">SAMN05421740_105206</name>
</gene>
<protein>
    <submittedName>
        <fullName evidence="3">3',5'-cyclic AMP phosphodiesterase CpdA</fullName>
    </submittedName>
</protein>
<dbReference type="SUPFAM" id="SSF56300">
    <property type="entry name" value="Metallo-dependent phosphatases"/>
    <property type="match status" value="1"/>
</dbReference>